<name>A0ABT5XEB9_9EURY</name>
<evidence type="ECO:0000313" key="1">
    <source>
        <dbReference type="EMBL" id="MDF0593055.1"/>
    </source>
</evidence>
<reference evidence="1 2" key="1">
    <citation type="submission" date="2023-03" db="EMBL/GenBank/DDBJ databases">
        <title>Whole genome sequencing of Methanotrichaceae archaeon M04Ac.</title>
        <authorList>
            <person name="Khomyakova M.A."/>
            <person name="Merkel A.Y."/>
            <person name="Slobodkin A.I."/>
        </authorList>
    </citation>
    <scope>NUCLEOTIDE SEQUENCE [LARGE SCALE GENOMIC DNA]</scope>
    <source>
        <strain evidence="1 2">M04Ac</strain>
    </source>
</reference>
<comment type="caution">
    <text evidence="1">The sequence shown here is derived from an EMBL/GenBank/DDBJ whole genome shotgun (WGS) entry which is preliminary data.</text>
</comment>
<dbReference type="RefSeq" id="WP_316968759.1">
    <property type="nucleotide sequence ID" value="NZ_JARFPL010000013.1"/>
</dbReference>
<organism evidence="1 2">
    <name type="scientific">Candidatus Methanocrinis alkalitolerans</name>
    <dbReference type="NCBI Taxonomy" id="3033395"/>
    <lineage>
        <taxon>Archaea</taxon>
        <taxon>Methanobacteriati</taxon>
        <taxon>Methanobacteriota</taxon>
        <taxon>Stenosarchaea group</taxon>
        <taxon>Methanomicrobia</taxon>
        <taxon>Methanotrichales</taxon>
        <taxon>Methanotrichaceae</taxon>
        <taxon>Methanocrinis</taxon>
    </lineage>
</organism>
<dbReference type="EMBL" id="JARFPL010000013">
    <property type="protein sequence ID" value="MDF0593055.1"/>
    <property type="molecule type" value="Genomic_DNA"/>
</dbReference>
<protein>
    <submittedName>
        <fullName evidence="1">DUF2117 domain-containing protein</fullName>
    </submittedName>
</protein>
<dbReference type="Proteomes" id="UP001215956">
    <property type="component" value="Unassembled WGS sequence"/>
</dbReference>
<gene>
    <name evidence="1" type="ORF">P0O24_05600</name>
</gene>
<accession>A0ABT5XEB9</accession>
<sequence>MRASKVADEIGVVVHGPEVVDCGFAERAIDRLSDLGVVTAVLGGTMGRVAVIDGGLEDKIDISRREMPSRSVKRLEPESDFVILLNYAKTEETALAFGAMVAERSKPRKPLVLADCGGGFVAPLPMGGPLSEETSRVAERVGRALGLEVADPPCSSSRMKSVGRIVRRWILGAVPGENVSINGTVIGRALKDTVELAAIEGKIVEVHGAEVKAHGLEKIPTVDLETAILRTGEIRRTEKVPRTVRRRGRDAALIDHAAEEAFERAQGAMVAVTVGDDTTAIAGEVLARLGAPLVGIVDGDLDRLCARTAVPKGSVVITVSPGTDDAVGRRAREEIFGGGDRISMEGLCVDDLVDMVKRVAGEDLVSMRRF</sequence>
<proteinExistence type="predicted"/>
<keyword evidence="2" id="KW-1185">Reference proteome</keyword>
<dbReference type="InterPro" id="IPR012032">
    <property type="entry name" value="UCP006598"/>
</dbReference>
<dbReference type="Pfam" id="PF09890">
    <property type="entry name" value="DUF2117"/>
    <property type="match status" value="1"/>
</dbReference>
<evidence type="ECO:0000313" key="2">
    <source>
        <dbReference type="Proteomes" id="UP001215956"/>
    </source>
</evidence>